<dbReference type="GO" id="GO:0000049">
    <property type="term" value="F:tRNA binding"/>
    <property type="evidence" value="ECO:0007669"/>
    <property type="project" value="UniProtKB-UniRule"/>
</dbReference>
<evidence type="ECO:0000256" key="9">
    <source>
        <dbReference type="RuleBase" id="RU000673"/>
    </source>
</evidence>
<comment type="function">
    <text evidence="8">Catalyzes the release of premature peptidyl moieties from peptidyl-tRNA molecules trapped in stalled 50S ribosomal subunits, and thus maintains levels of free tRNAs and 50S ribosomes.</text>
</comment>
<dbReference type="Gene3D" id="3.40.50.1470">
    <property type="entry name" value="Peptidyl-tRNA hydrolase"/>
    <property type="match status" value="1"/>
</dbReference>
<dbReference type="GO" id="GO:0006515">
    <property type="term" value="P:protein quality control for misfolded or incompletely synthesized proteins"/>
    <property type="evidence" value="ECO:0007669"/>
    <property type="project" value="UniProtKB-UniRule"/>
</dbReference>
<evidence type="ECO:0000256" key="2">
    <source>
        <dbReference type="ARBA" id="ARBA00022555"/>
    </source>
</evidence>
<evidence type="ECO:0000256" key="3">
    <source>
        <dbReference type="ARBA" id="ARBA00022801"/>
    </source>
</evidence>
<feature type="active site" description="Proton acceptor" evidence="8">
    <location>
        <position position="19"/>
    </location>
</feature>
<feature type="binding site" evidence="8">
    <location>
        <position position="64"/>
    </location>
    <ligand>
        <name>tRNA</name>
        <dbReference type="ChEBI" id="CHEBI:17843"/>
    </ligand>
</feature>
<dbReference type="PANTHER" id="PTHR17224:SF1">
    <property type="entry name" value="PEPTIDYL-TRNA HYDROLASE"/>
    <property type="match status" value="1"/>
</dbReference>
<feature type="binding site" evidence="8">
    <location>
        <position position="113"/>
    </location>
    <ligand>
        <name>tRNA</name>
        <dbReference type="ChEBI" id="CHEBI:17843"/>
    </ligand>
</feature>
<evidence type="ECO:0000313" key="11">
    <source>
        <dbReference type="EMBL" id="CRL42915.1"/>
    </source>
</evidence>
<keyword evidence="2 8" id="KW-0820">tRNA-binding</keyword>
<dbReference type="STRING" id="301302.ERS852420_02565"/>
<keyword evidence="8" id="KW-0963">Cytoplasm</keyword>
<dbReference type="Proteomes" id="UP000095495">
    <property type="component" value="Unassembled WGS sequence"/>
</dbReference>
<evidence type="ECO:0000313" key="15">
    <source>
        <dbReference type="Proteomes" id="UP000095495"/>
    </source>
</evidence>
<dbReference type="GO" id="GO:0005737">
    <property type="term" value="C:cytoplasm"/>
    <property type="evidence" value="ECO:0007669"/>
    <property type="project" value="UniProtKB-SubCell"/>
</dbReference>
<name>A0A0M6WZ95_9FIRM</name>
<dbReference type="AlphaFoldDB" id="A0A0M6WZ95"/>
<dbReference type="GO" id="GO:0004045">
    <property type="term" value="F:peptidyl-tRNA hydrolase activity"/>
    <property type="evidence" value="ECO:0007669"/>
    <property type="project" value="UniProtKB-UniRule"/>
</dbReference>
<dbReference type="OrthoDB" id="9800507at2"/>
<dbReference type="Pfam" id="PF01195">
    <property type="entry name" value="Pept_tRNA_hydro"/>
    <property type="match status" value="1"/>
</dbReference>
<dbReference type="FunFam" id="3.40.50.1470:FF:000001">
    <property type="entry name" value="Peptidyl-tRNA hydrolase"/>
    <property type="match status" value="1"/>
</dbReference>
<evidence type="ECO:0000256" key="4">
    <source>
        <dbReference type="ARBA" id="ARBA00022884"/>
    </source>
</evidence>
<evidence type="ECO:0000256" key="10">
    <source>
        <dbReference type="RuleBase" id="RU004320"/>
    </source>
</evidence>
<dbReference type="SUPFAM" id="SSF53178">
    <property type="entry name" value="Peptidyl-tRNA hydrolase-like"/>
    <property type="match status" value="1"/>
</dbReference>
<dbReference type="EMBL" id="WNAL01000003">
    <property type="protein sequence ID" value="MTR80616.1"/>
    <property type="molecule type" value="Genomic_DNA"/>
</dbReference>
<reference evidence="11" key="2">
    <citation type="submission" date="2015-05" db="EMBL/GenBank/DDBJ databases">
        <authorList>
            <person name="Wang D.B."/>
            <person name="Wang M."/>
        </authorList>
    </citation>
    <scope>NUCLEOTIDE SEQUENCE [LARGE SCALE GENOMIC DNA]</scope>
    <source>
        <strain evidence="11">M72</strain>
    </source>
</reference>
<dbReference type="CDD" id="cd00462">
    <property type="entry name" value="PTH"/>
    <property type="match status" value="1"/>
</dbReference>
<feature type="site" description="Discriminates between blocked and unblocked aminoacyl-tRNA" evidence="8">
    <location>
        <position position="9"/>
    </location>
</feature>
<feature type="binding site" evidence="8">
    <location>
        <position position="66"/>
    </location>
    <ligand>
        <name>tRNA</name>
        <dbReference type="ChEBI" id="CHEBI:17843"/>
    </ligand>
</feature>
<organism evidence="11 14">
    <name type="scientific">Roseburia faecis</name>
    <dbReference type="NCBI Taxonomy" id="301302"/>
    <lineage>
        <taxon>Bacteria</taxon>
        <taxon>Bacillati</taxon>
        <taxon>Bacillota</taxon>
        <taxon>Clostridia</taxon>
        <taxon>Lachnospirales</taxon>
        <taxon>Lachnospiraceae</taxon>
        <taxon>Roseburia</taxon>
    </lineage>
</organism>
<comment type="subunit">
    <text evidence="8">Monomer.</text>
</comment>
<reference evidence="14" key="1">
    <citation type="submission" date="2015-05" db="EMBL/GenBank/DDBJ databases">
        <authorList>
            <consortium name="Pathogen Informatics"/>
        </authorList>
    </citation>
    <scope>NUCLEOTIDE SEQUENCE [LARGE SCALE GENOMIC DNA]</scope>
    <source>
        <strain evidence="12 15">2789STDY5608863</strain>
        <strain evidence="14">M72</strain>
    </source>
</reference>
<dbReference type="RefSeq" id="WP_022046299.1">
    <property type="nucleotide sequence ID" value="NZ_CP173697.1"/>
</dbReference>
<protein>
    <recommendedName>
        <fullName evidence="7 8">Peptidyl-tRNA hydrolase</fullName>
        <shortName evidence="8">Pth</shortName>
        <ecNumber evidence="1 8">3.1.1.29</ecNumber>
    </recommendedName>
</protein>
<keyword evidence="4 8" id="KW-0694">RNA-binding</keyword>
<evidence type="ECO:0000256" key="6">
    <source>
        <dbReference type="ARBA" id="ARBA00048707"/>
    </source>
</evidence>
<dbReference type="HAMAP" id="MF_00083">
    <property type="entry name" value="Pept_tRNA_hydro_bact"/>
    <property type="match status" value="1"/>
</dbReference>
<keyword evidence="14" id="KW-1185">Reference proteome</keyword>
<dbReference type="NCBIfam" id="TIGR00447">
    <property type="entry name" value="pth"/>
    <property type="match status" value="1"/>
</dbReference>
<dbReference type="PROSITE" id="PS01195">
    <property type="entry name" value="PEPT_TRNA_HYDROL_1"/>
    <property type="match status" value="1"/>
</dbReference>
<dbReference type="EC" id="3.1.1.29" evidence="1 8"/>
<dbReference type="GeneID" id="99748681"/>
<feature type="site" description="Stabilizes the basic form of H active site to accept a proton" evidence="8">
    <location>
        <position position="92"/>
    </location>
</feature>
<evidence type="ECO:0000313" key="14">
    <source>
        <dbReference type="Proteomes" id="UP000049979"/>
    </source>
</evidence>
<keyword evidence="3 8" id="KW-0378">Hydrolase</keyword>
<comment type="similarity">
    <text evidence="5 8 10">Belongs to the PTH family.</text>
</comment>
<comment type="catalytic activity">
    <reaction evidence="6 8 9">
        <text>an N-acyl-L-alpha-aminoacyl-tRNA + H2O = an N-acyl-L-amino acid + a tRNA + H(+)</text>
        <dbReference type="Rhea" id="RHEA:54448"/>
        <dbReference type="Rhea" id="RHEA-COMP:10123"/>
        <dbReference type="Rhea" id="RHEA-COMP:13883"/>
        <dbReference type="ChEBI" id="CHEBI:15377"/>
        <dbReference type="ChEBI" id="CHEBI:15378"/>
        <dbReference type="ChEBI" id="CHEBI:59874"/>
        <dbReference type="ChEBI" id="CHEBI:78442"/>
        <dbReference type="ChEBI" id="CHEBI:138191"/>
        <dbReference type="EC" id="3.1.1.29"/>
    </reaction>
</comment>
<dbReference type="InterPro" id="IPR036416">
    <property type="entry name" value="Pept_tRNA_hydro_sf"/>
</dbReference>
<dbReference type="PANTHER" id="PTHR17224">
    <property type="entry name" value="PEPTIDYL-TRNA HYDROLASE"/>
    <property type="match status" value="1"/>
</dbReference>
<dbReference type="PROSITE" id="PS01196">
    <property type="entry name" value="PEPT_TRNA_HYDROL_2"/>
    <property type="match status" value="1"/>
</dbReference>
<dbReference type="Proteomes" id="UP000446657">
    <property type="component" value="Unassembled WGS sequence"/>
</dbReference>
<dbReference type="EMBL" id="CVRR01000082">
    <property type="protein sequence ID" value="CRL42915.1"/>
    <property type="molecule type" value="Genomic_DNA"/>
</dbReference>
<dbReference type="Proteomes" id="UP000049979">
    <property type="component" value="Unassembled WGS sequence"/>
</dbReference>
<evidence type="ECO:0000313" key="12">
    <source>
        <dbReference type="EMBL" id="CUN08111.1"/>
    </source>
</evidence>
<evidence type="ECO:0000256" key="8">
    <source>
        <dbReference type="HAMAP-Rule" id="MF_00083"/>
    </source>
</evidence>
<feature type="binding site" evidence="8">
    <location>
        <position position="14"/>
    </location>
    <ligand>
        <name>tRNA</name>
        <dbReference type="ChEBI" id="CHEBI:17843"/>
    </ligand>
</feature>
<gene>
    <name evidence="8 12" type="primary">pth</name>
    <name evidence="12" type="ORF">ERS852420_02565</name>
    <name evidence="13" type="ORF">GMD30_02610</name>
    <name evidence="11" type="ORF">M72_17441</name>
</gene>
<sequence>MFLIAGLGNPDKKYEKTRHNIGFDTVDALAEKYNISITEKKHKALCGSGVIEGVKVILAKPQTYMNLSGESIAEIVNFYKLDPESEMLIIFDDISLAPGNIRVRKKGSAGGHNGIKSIISSVGTSNFMRIKVGVGEKPQGWDLADHVLGRFSGEDRARVEEAIRDAEDAAVLMIQGEADKAMNDFNAKKQENTK</sequence>
<comment type="subcellular location">
    <subcellularLocation>
        <location evidence="8">Cytoplasm</location>
    </subcellularLocation>
</comment>
<reference evidence="13 16" key="3">
    <citation type="journal article" date="2019" name="Nat. Med.">
        <title>A library of human gut bacterial isolates paired with longitudinal multiomics data enables mechanistic microbiome research.</title>
        <authorList>
            <person name="Poyet M."/>
            <person name="Groussin M."/>
            <person name="Gibbons S.M."/>
            <person name="Avila-Pacheco J."/>
            <person name="Jiang X."/>
            <person name="Kearney S.M."/>
            <person name="Perrotta A.R."/>
            <person name="Berdy B."/>
            <person name="Zhao S."/>
            <person name="Lieberman T.D."/>
            <person name="Swanson P.K."/>
            <person name="Smith M."/>
            <person name="Roesemann S."/>
            <person name="Alexander J.E."/>
            <person name="Rich S.A."/>
            <person name="Livny J."/>
            <person name="Vlamakis H."/>
            <person name="Clish C."/>
            <person name="Bullock K."/>
            <person name="Deik A."/>
            <person name="Scott J."/>
            <person name="Pierce K.A."/>
            <person name="Xavier R.J."/>
            <person name="Alm E.J."/>
        </authorList>
    </citation>
    <scope>NUCLEOTIDE SEQUENCE [LARGE SCALE GENOMIC DNA]</scope>
    <source>
        <strain evidence="13 16">BIOML-A1</strain>
    </source>
</reference>
<proteinExistence type="inferred from homology"/>
<evidence type="ECO:0000313" key="13">
    <source>
        <dbReference type="EMBL" id="MTR80616.1"/>
    </source>
</evidence>
<evidence type="ECO:0000256" key="1">
    <source>
        <dbReference type="ARBA" id="ARBA00013260"/>
    </source>
</evidence>
<dbReference type="InterPro" id="IPR018171">
    <property type="entry name" value="Pept_tRNA_hydro_CS"/>
</dbReference>
<accession>A0A0M6WZ95</accession>
<dbReference type="GO" id="GO:0072344">
    <property type="term" value="P:rescue of stalled ribosome"/>
    <property type="evidence" value="ECO:0007669"/>
    <property type="project" value="UniProtKB-UniRule"/>
</dbReference>
<comment type="function">
    <text evidence="8">Hydrolyzes ribosome-free peptidyl-tRNAs (with 1 or more amino acids incorporated), which drop off the ribosome during protein synthesis, or as a result of ribosome stalling.</text>
</comment>
<evidence type="ECO:0000256" key="5">
    <source>
        <dbReference type="ARBA" id="ARBA00038063"/>
    </source>
</evidence>
<evidence type="ECO:0000256" key="7">
    <source>
        <dbReference type="ARBA" id="ARBA00050038"/>
    </source>
</evidence>
<dbReference type="EMBL" id="CYXV01000012">
    <property type="protein sequence ID" value="CUN08111.1"/>
    <property type="molecule type" value="Genomic_DNA"/>
</dbReference>
<evidence type="ECO:0000313" key="16">
    <source>
        <dbReference type="Proteomes" id="UP000446657"/>
    </source>
</evidence>
<dbReference type="InterPro" id="IPR001328">
    <property type="entry name" value="Pept_tRNA_hydro"/>
</dbReference>